<evidence type="ECO:0000313" key="1">
    <source>
        <dbReference type="EMBL" id="MBW81219.1"/>
    </source>
</evidence>
<accession>A0A2P2IJ17</accession>
<dbReference type="EMBL" id="GGEC01000736">
    <property type="protein sequence ID" value="MBW81219.1"/>
    <property type="molecule type" value="Transcribed_RNA"/>
</dbReference>
<name>A0A2P2IJ17_RHIMU</name>
<organism evidence="1">
    <name type="scientific">Rhizophora mucronata</name>
    <name type="common">Asiatic mangrove</name>
    <dbReference type="NCBI Taxonomy" id="61149"/>
    <lineage>
        <taxon>Eukaryota</taxon>
        <taxon>Viridiplantae</taxon>
        <taxon>Streptophyta</taxon>
        <taxon>Embryophyta</taxon>
        <taxon>Tracheophyta</taxon>
        <taxon>Spermatophyta</taxon>
        <taxon>Magnoliopsida</taxon>
        <taxon>eudicotyledons</taxon>
        <taxon>Gunneridae</taxon>
        <taxon>Pentapetalae</taxon>
        <taxon>rosids</taxon>
        <taxon>fabids</taxon>
        <taxon>Malpighiales</taxon>
        <taxon>Rhizophoraceae</taxon>
        <taxon>Rhizophora</taxon>
    </lineage>
</organism>
<dbReference type="PANTHER" id="PTHR36060">
    <property type="entry name" value="OS02G0272400 PROTEIN"/>
    <property type="match status" value="1"/>
</dbReference>
<protein>
    <submittedName>
        <fullName evidence="1">Uncharacterized protein</fullName>
    </submittedName>
</protein>
<reference evidence="1" key="1">
    <citation type="submission" date="2018-02" db="EMBL/GenBank/DDBJ databases">
        <title>Rhizophora mucronata_Transcriptome.</title>
        <authorList>
            <person name="Meera S.P."/>
            <person name="Sreeshan A."/>
            <person name="Augustine A."/>
        </authorList>
    </citation>
    <scope>NUCLEOTIDE SEQUENCE</scope>
    <source>
        <tissue evidence="1">Leaf</tissue>
    </source>
</reference>
<dbReference type="AlphaFoldDB" id="A0A2P2IJ17"/>
<dbReference type="PANTHER" id="PTHR36060:SF1">
    <property type="entry name" value="OS02G0272400 PROTEIN"/>
    <property type="match status" value="1"/>
</dbReference>
<sequence>MVVFIPSLIIFLASFAYLVAGITVAYSAPARHGCLKLVDNNYCASKRGMLLLFLGLMQKVLINTCATENFHCIGYAGRVLG</sequence>
<proteinExistence type="predicted"/>